<dbReference type="EnsemblPlants" id="TuG1812G0500001553.01.T01">
    <property type="protein sequence ID" value="TuG1812G0500001553.01.T01"/>
    <property type="gene ID" value="TuG1812G0500001553.01"/>
</dbReference>
<reference evidence="1" key="2">
    <citation type="submission" date="2018-03" db="EMBL/GenBank/DDBJ databases">
        <title>The Triticum urartu genome reveals the dynamic nature of wheat genome evolution.</title>
        <authorList>
            <person name="Ling H."/>
            <person name="Ma B."/>
            <person name="Shi X."/>
            <person name="Liu H."/>
            <person name="Dong L."/>
            <person name="Sun H."/>
            <person name="Cao Y."/>
            <person name="Gao Q."/>
            <person name="Zheng S."/>
            <person name="Li Y."/>
            <person name="Yu Y."/>
            <person name="Du H."/>
            <person name="Qi M."/>
            <person name="Li Y."/>
            <person name="Yu H."/>
            <person name="Cui Y."/>
            <person name="Wang N."/>
            <person name="Chen C."/>
            <person name="Wu H."/>
            <person name="Zhao Y."/>
            <person name="Zhang J."/>
            <person name="Li Y."/>
            <person name="Zhou W."/>
            <person name="Zhang B."/>
            <person name="Hu W."/>
            <person name="Eijk M."/>
            <person name="Tang J."/>
            <person name="Witsenboer H."/>
            <person name="Zhao S."/>
            <person name="Li Z."/>
            <person name="Zhang A."/>
            <person name="Wang D."/>
            <person name="Liang C."/>
        </authorList>
    </citation>
    <scope>NUCLEOTIDE SEQUENCE [LARGE SCALE GENOMIC DNA]</scope>
    <source>
        <strain evidence="1">cv. G1812</strain>
    </source>
</reference>
<sequence length="84" mass="10000">MKISISASLYKAFYVFFLRPQTRKHAVVLWPWDGGRRARTTKEITSTYFWLFVSLFFGESFQSFRWGSASHLNGYQQKQCLVHR</sequence>
<dbReference type="Gramene" id="TuG1812G0500001553.01.T01">
    <property type="protein sequence ID" value="TuG1812G0500001553.01.T01"/>
    <property type="gene ID" value="TuG1812G0500001553.01"/>
</dbReference>
<protein>
    <submittedName>
        <fullName evidence="1">Uncharacterized protein</fullName>
    </submittedName>
</protein>
<keyword evidence="2" id="KW-1185">Reference proteome</keyword>
<organism evidence="1 2">
    <name type="scientific">Triticum urartu</name>
    <name type="common">Red wild einkorn</name>
    <name type="synonym">Crithodium urartu</name>
    <dbReference type="NCBI Taxonomy" id="4572"/>
    <lineage>
        <taxon>Eukaryota</taxon>
        <taxon>Viridiplantae</taxon>
        <taxon>Streptophyta</taxon>
        <taxon>Embryophyta</taxon>
        <taxon>Tracheophyta</taxon>
        <taxon>Spermatophyta</taxon>
        <taxon>Magnoliopsida</taxon>
        <taxon>Liliopsida</taxon>
        <taxon>Poales</taxon>
        <taxon>Poaceae</taxon>
        <taxon>BOP clade</taxon>
        <taxon>Pooideae</taxon>
        <taxon>Triticodae</taxon>
        <taxon>Triticeae</taxon>
        <taxon>Triticinae</taxon>
        <taxon>Triticum</taxon>
    </lineage>
</organism>
<dbReference type="Proteomes" id="UP000015106">
    <property type="component" value="Chromosome 5"/>
</dbReference>
<reference evidence="1" key="3">
    <citation type="submission" date="2022-06" db="UniProtKB">
        <authorList>
            <consortium name="EnsemblPlants"/>
        </authorList>
    </citation>
    <scope>IDENTIFICATION</scope>
</reference>
<accession>A0A8R7UDZ0</accession>
<proteinExistence type="predicted"/>
<evidence type="ECO:0000313" key="2">
    <source>
        <dbReference type="Proteomes" id="UP000015106"/>
    </source>
</evidence>
<reference evidence="2" key="1">
    <citation type="journal article" date="2013" name="Nature">
        <title>Draft genome of the wheat A-genome progenitor Triticum urartu.</title>
        <authorList>
            <person name="Ling H.Q."/>
            <person name="Zhao S."/>
            <person name="Liu D."/>
            <person name="Wang J."/>
            <person name="Sun H."/>
            <person name="Zhang C."/>
            <person name="Fan H."/>
            <person name="Li D."/>
            <person name="Dong L."/>
            <person name="Tao Y."/>
            <person name="Gao C."/>
            <person name="Wu H."/>
            <person name="Li Y."/>
            <person name="Cui Y."/>
            <person name="Guo X."/>
            <person name="Zheng S."/>
            <person name="Wang B."/>
            <person name="Yu K."/>
            <person name="Liang Q."/>
            <person name="Yang W."/>
            <person name="Lou X."/>
            <person name="Chen J."/>
            <person name="Feng M."/>
            <person name="Jian J."/>
            <person name="Zhang X."/>
            <person name="Luo G."/>
            <person name="Jiang Y."/>
            <person name="Liu J."/>
            <person name="Wang Z."/>
            <person name="Sha Y."/>
            <person name="Zhang B."/>
            <person name="Wu H."/>
            <person name="Tang D."/>
            <person name="Shen Q."/>
            <person name="Xue P."/>
            <person name="Zou S."/>
            <person name="Wang X."/>
            <person name="Liu X."/>
            <person name="Wang F."/>
            <person name="Yang Y."/>
            <person name="An X."/>
            <person name="Dong Z."/>
            <person name="Zhang K."/>
            <person name="Zhang X."/>
            <person name="Luo M.C."/>
            <person name="Dvorak J."/>
            <person name="Tong Y."/>
            <person name="Wang J."/>
            <person name="Yang H."/>
            <person name="Li Z."/>
            <person name="Wang D."/>
            <person name="Zhang A."/>
            <person name="Wang J."/>
        </authorList>
    </citation>
    <scope>NUCLEOTIDE SEQUENCE</scope>
    <source>
        <strain evidence="2">cv. G1812</strain>
    </source>
</reference>
<name>A0A8R7UDZ0_TRIUA</name>
<dbReference type="AlphaFoldDB" id="A0A8R7UDZ0"/>
<evidence type="ECO:0000313" key="1">
    <source>
        <dbReference type="EnsemblPlants" id="TuG1812G0500001553.01.T01"/>
    </source>
</evidence>